<evidence type="ECO:0000259" key="2">
    <source>
        <dbReference type="Pfam" id="PF09925"/>
    </source>
</evidence>
<keyword evidence="4" id="KW-1185">Reference proteome</keyword>
<feature type="transmembrane region" description="Helical" evidence="1">
    <location>
        <begin position="161"/>
        <end position="178"/>
    </location>
</feature>
<accession>A0A1I3Z7I5</accession>
<feature type="transmembrane region" description="Helical" evidence="1">
    <location>
        <begin position="241"/>
        <end position="259"/>
    </location>
</feature>
<sequence>MTIQKQSAVLALFEAGVIPSEKMSAALSLLGLKPDKQGWLTIFERLLLCFGGCAIAFAVIFFIAYNWADMSRLSKFTLLQASIIISVFCYWRFAHTILIGRLALLVASLLVGALMAFFGQTYQTGADSWQLFFYWALLITPWVVISQFSTLWLVWLSLLNLSLVLYFDVFHSVFGLVFDSENSLSWSLFGLNTIALIVWEICSQKIVNLTERWPQRLIALVSGWAITSLVIYTIVDESENSFSPLFVWFIWIGLFMWVYRRLRTDLFMLAGACLSAIIVVVSMLAKQIIDTGEEEALLLLSVVIIGMGAGATYWLKQVHEEIES</sequence>
<feature type="transmembrane region" description="Helical" evidence="1">
    <location>
        <begin position="46"/>
        <end position="67"/>
    </location>
</feature>
<keyword evidence="1" id="KW-0812">Transmembrane</keyword>
<name>A0A1I3Z7I5_9GAMM</name>
<feature type="transmembrane region" description="Helical" evidence="1">
    <location>
        <begin position="131"/>
        <end position="154"/>
    </location>
</feature>
<feature type="transmembrane region" description="Helical" evidence="1">
    <location>
        <begin position="297"/>
        <end position="315"/>
    </location>
</feature>
<dbReference type="STRING" id="45496.SAMN04488079_1106"/>
<gene>
    <name evidence="3" type="ORF">SAMN04488079_1106</name>
</gene>
<keyword evidence="1" id="KW-0472">Membrane</keyword>
<dbReference type="Proteomes" id="UP000198924">
    <property type="component" value="Unassembled WGS sequence"/>
</dbReference>
<feature type="transmembrane region" description="Helical" evidence="1">
    <location>
        <begin position="214"/>
        <end position="235"/>
    </location>
</feature>
<feature type="transmembrane region" description="Helical" evidence="1">
    <location>
        <begin position="73"/>
        <end position="91"/>
    </location>
</feature>
<feature type="domain" description="DUF2157" evidence="2">
    <location>
        <begin position="13"/>
        <end position="152"/>
    </location>
</feature>
<dbReference type="Pfam" id="PF09925">
    <property type="entry name" value="DUF2157"/>
    <property type="match status" value="1"/>
</dbReference>
<keyword evidence="1" id="KW-1133">Transmembrane helix</keyword>
<protein>
    <submittedName>
        <fullName evidence="3">Predicted membrane protein</fullName>
    </submittedName>
</protein>
<dbReference type="RefSeq" id="WP_091713914.1">
    <property type="nucleotide sequence ID" value="NZ_FOSH01000010.1"/>
</dbReference>
<evidence type="ECO:0000313" key="4">
    <source>
        <dbReference type="Proteomes" id="UP000198924"/>
    </source>
</evidence>
<feature type="transmembrane region" description="Helical" evidence="1">
    <location>
        <begin position="266"/>
        <end position="285"/>
    </location>
</feature>
<dbReference type="EMBL" id="FOSH01000010">
    <property type="protein sequence ID" value="SFK39880.1"/>
    <property type="molecule type" value="Genomic_DNA"/>
</dbReference>
<evidence type="ECO:0000256" key="1">
    <source>
        <dbReference type="SAM" id="Phobius"/>
    </source>
</evidence>
<proteinExistence type="predicted"/>
<feature type="transmembrane region" description="Helical" evidence="1">
    <location>
        <begin position="98"/>
        <end position="119"/>
    </location>
</feature>
<organism evidence="3 4">
    <name type="scientific">Methylophaga sulfidovorans</name>
    <dbReference type="NCBI Taxonomy" id="45496"/>
    <lineage>
        <taxon>Bacteria</taxon>
        <taxon>Pseudomonadati</taxon>
        <taxon>Pseudomonadota</taxon>
        <taxon>Gammaproteobacteria</taxon>
        <taxon>Thiotrichales</taxon>
        <taxon>Piscirickettsiaceae</taxon>
        <taxon>Methylophaga</taxon>
    </lineage>
</organism>
<dbReference type="AlphaFoldDB" id="A0A1I3Z7I5"/>
<feature type="transmembrane region" description="Helical" evidence="1">
    <location>
        <begin position="184"/>
        <end position="202"/>
    </location>
</feature>
<reference evidence="4" key="1">
    <citation type="submission" date="2016-10" db="EMBL/GenBank/DDBJ databases">
        <authorList>
            <person name="Varghese N."/>
            <person name="Submissions S."/>
        </authorList>
    </citation>
    <scope>NUCLEOTIDE SEQUENCE [LARGE SCALE GENOMIC DNA]</scope>
    <source>
        <strain evidence="4">DSM 11578</strain>
    </source>
</reference>
<dbReference type="OrthoDB" id="327621at2"/>
<dbReference type="InterPro" id="IPR018677">
    <property type="entry name" value="DUF2157"/>
</dbReference>
<evidence type="ECO:0000313" key="3">
    <source>
        <dbReference type="EMBL" id="SFK39880.1"/>
    </source>
</evidence>